<sequence length="257" mass="26326">MSPKSRVAIGSGVAVVAVIGLVSCLAATNPSTATSSPSASAPASAAVSPKHNAQDMSFTTMMIVHHQGAIDMSALVPERASSDAVKTLAVQIQEAQGPEIQQMKGWLTVWKAAMAGSSAMPSASSTGSPMGGMSMPASSMPGMSMPASSMPGMDHSSHQMEGMTSPGSAASSPSTMSGMDMPGMTPADMAQLKAARGTAFDRLFLQKMIVHHQAAVEMSKTELTHGTNPQAISLAADIISSQTAQITQMQNMLDGMK</sequence>
<evidence type="ECO:0000256" key="1">
    <source>
        <dbReference type="SAM" id="MobiDB-lite"/>
    </source>
</evidence>
<dbReference type="InterPro" id="IPR012347">
    <property type="entry name" value="Ferritin-like"/>
</dbReference>
<dbReference type="AlphaFoldDB" id="A0A3S4VJJ7"/>
<accession>A0A3S4VJJ7</accession>
<feature type="compositionally biased region" description="Low complexity" evidence="1">
    <location>
        <begin position="162"/>
        <end position="179"/>
    </location>
</feature>
<dbReference type="Gene3D" id="1.20.1260.10">
    <property type="match status" value="2"/>
</dbReference>
<organism evidence="4 5">
    <name type="scientific">Acidipropionibacterium jensenii</name>
    <dbReference type="NCBI Taxonomy" id="1749"/>
    <lineage>
        <taxon>Bacteria</taxon>
        <taxon>Bacillati</taxon>
        <taxon>Actinomycetota</taxon>
        <taxon>Actinomycetes</taxon>
        <taxon>Propionibacteriales</taxon>
        <taxon>Propionibacteriaceae</taxon>
        <taxon>Acidipropionibacterium</taxon>
    </lineage>
</organism>
<dbReference type="EMBL" id="LR134473">
    <property type="protein sequence ID" value="VEI03430.1"/>
    <property type="molecule type" value="Genomic_DNA"/>
</dbReference>
<evidence type="ECO:0000313" key="4">
    <source>
        <dbReference type="EMBL" id="VEI03430.1"/>
    </source>
</evidence>
<proteinExistence type="predicted"/>
<keyword evidence="2" id="KW-0732">Signal</keyword>
<dbReference type="PANTHER" id="PTHR36933:SF1">
    <property type="entry name" value="SLL0788 PROTEIN"/>
    <property type="match status" value="1"/>
</dbReference>
<evidence type="ECO:0000259" key="3">
    <source>
        <dbReference type="Pfam" id="PF03713"/>
    </source>
</evidence>
<dbReference type="InterPro" id="IPR005183">
    <property type="entry name" value="DUF305_CopM-like"/>
</dbReference>
<evidence type="ECO:0000256" key="2">
    <source>
        <dbReference type="SAM" id="SignalP"/>
    </source>
</evidence>
<dbReference type="PANTHER" id="PTHR36933">
    <property type="entry name" value="SLL0788 PROTEIN"/>
    <property type="match status" value="1"/>
</dbReference>
<feature type="signal peptide" evidence="2">
    <location>
        <begin position="1"/>
        <end position="26"/>
    </location>
</feature>
<dbReference type="RefSeq" id="WP_028701934.1">
    <property type="nucleotide sequence ID" value="NZ_LR134473.1"/>
</dbReference>
<feature type="region of interest" description="Disordered" evidence="1">
    <location>
        <begin position="147"/>
        <end position="183"/>
    </location>
</feature>
<keyword evidence="5" id="KW-1185">Reference proteome</keyword>
<evidence type="ECO:0000313" key="5">
    <source>
        <dbReference type="Proteomes" id="UP000277858"/>
    </source>
</evidence>
<reference evidence="4 5" key="1">
    <citation type="submission" date="2018-12" db="EMBL/GenBank/DDBJ databases">
        <authorList>
            <consortium name="Pathogen Informatics"/>
        </authorList>
    </citation>
    <scope>NUCLEOTIDE SEQUENCE [LARGE SCALE GENOMIC DNA]</scope>
    <source>
        <strain evidence="4 5">NCTC13652</strain>
    </source>
</reference>
<name>A0A3S4VJJ7_9ACTN</name>
<protein>
    <submittedName>
        <fullName evidence="4">Uncharacterized protein conserved in bacteria</fullName>
    </submittedName>
</protein>
<dbReference type="PROSITE" id="PS51257">
    <property type="entry name" value="PROKAR_LIPOPROTEIN"/>
    <property type="match status" value="1"/>
</dbReference>
<gene>
    <name evidence="4" type="ORF">NCTC13652_01634</name>
</gene>
<feature type="domain" description="DUF305" evidence="3">
    <location>
        <begin position="55"/>
        <end position="253"/>
    </location>
</feature>
<dbReference type="Pfam" id="PF03713">
    <property type="entry name" value="DUF305"/>
    <property type="match status" value="1"/>
</dbReference>
<feature type="chain" id="PRO_5039676906" evidence="2">
    <location>
        <begin position="27"/>
        <end position="257"/>
    </location>
</feature>
<dbReference type="Proteomes" id="UP000277858">
    <property type="component" value="Chromosome"/>
</dbReference>
<dbReference type="STRING" id="1122997.GCA_000425285_00003"/>